<organism evidence="6 7">
    <name type="scientific">Brachybacterium rhamnosum</name>
    <dbReference type="NCBI Taxonomy" id="173361"/>
    <lineage>
        <taxon>Bacteria</taxon>
        <taxon>Bacillati</taxon>
        <taxon>Actinomycetota</taxon>
        <taxon>Actinomycetes</taxon>
        <taxon>Micrococcales</taxon>
        <taxon>Dermabacteraceae</taxon>
        <taxon>Brachybacterium</taxon>
    </lineage>
</organism>
<feature type="compositionally biased region" description="Polar residues" evidence="3">
    <location>
        <begin position="178"/>
        <end position="190"/>
    </location>
</feature>
<sequence>MNEQSTPPQPQQPQQPQAPQDPTVSPPQGWYAAPDSRPGAEQPTDTLAPQWGEPPTEQLGTAPTAQQPAQADAAQASADPWWAASREAPTYGAPAPGGSYGAPGDPGYAGPVPVDTSAAVAPAPARTRRGPGWGGVVVLVGAGMLLSSGVTLGGVVAYDQLLGSDGASTAATSSSSTQGPVSTASSTSDPDWSAVAAAVTPSTVEIQVAAQGGTSTGTGVVLDTKGNILTNNHVVDGGQQVQVTLSDGSVYAASIVGTDASTDLAVLRLDDPPSDLQPATFGDSSSVAVGQDVMAIGTPLGLQNTVTTGIVSATARPVTTTGQQPDGSDSTYTSAIQTDASINPGNSGGPLVDATGAVIGINSSIAGVASGQETSGSIGLGFAIPASTAKLIADQLIDGGTAQHAYLGVTTTDGSAEASGTTRTGAEVVSAEDGTPASKAGLRKGDVVVAVDDTPVDGAAALTGVVRGLAVDSEHTLTVVRDGSEQQLTVTLTAAS</sequence>
<dbReference type="GO" id="GO:0008233">
    <property type="term" value="F:peptidase activity"/>
    <property type="evidence" value="ECO:0007669"/>
    <property type="project" value="UniProtKB-KW"/>
</dbReference>
<dbReference type="InterPro" id="IPR001478">
    <property type="entry name" value="PDZ"/>
</dbReference>
<dbReference type="PRINTS" id="PR00834">
    <property type="entry name" value="PROTEASES2C"/>
</dbReference>
<keyword evidence="4" id="KW-0812">Transmembrane</keyword>
<dbReference type="Pfam" id="PF13365">
    <property type="entry name" value="Trypsin_2"/>
    <property type="match status" value="1"/>
</dbReference>
<evidence type="ECO:0000313" key="7">
    <source>
        <dbReference type="Proteomes" id="UP001597280"/>
    </source>
</evidence>
<dbReference type="Gene3D" id="2.40.10.120">
    <property type="match status" value="1"/>
</dbReference>
<dbReference type="SMART" id="SM00228">
    <property type="entry name" value="PDZ"/>
    <property type="match status" value="1"/>
</dbReference>
<evidence type="ECO:0000256" key="1">
    <source>
        <dbReference type="ARBA" id="ARBA00022670"/>
    </source>
</evidence>
<feature type="region of interest" description="Disordered" evidence="3">
    <location>
        <begin position="167"/>
        <end position="191"/>
    </location>
</feature>
<dbReference type="EMBL" id="JBHUFL010000002">
    <property type="protein sequence ID" value="MFD1835333.1"/>
    <property type="molecule type" value="Genomic_DNA"/>
</dbReference>
<keyword evidence="2 6" id="KW-0378">Hydrolase</keyword>
<feature type="compositionally biased region" description="Low complexity" evidence="3">
    <location>
        <begin position="61"/>
        <end position="113"/>
    </location>
</feature>
<dbReference type="Pfam" id="PF13180">
    <property type="entry name" value="PDZ_2"/>
    <property type="match status" value="1"/>
</dbReference>
<feature type="domain" description="PDZ" evidence="5">
    <location>
        <begin position="391"/>
        <end position="458"/>
    </location>
</feature>
<evidence type="ECO:0000259" key="5">
    <source>
        <dbReference type="PROSITE" id="PS50106"/>
    </source>
</evidence>
<dbReference type="SUPFAM" id="SSF50156">
    <property type="entry name" value="PDZ domain-like"/>
    <property type="match status" value="1"/>
</dbReference>
<dbReference type="EC" id="3.4.21.-" evidence="6"/>
<dbReference type="InterPro" id="IPR001940">
    <property type="entry name" value="Peptidase_S1C"/>
</dbReference>
<dbReference type="Proteomes" id="UP001597280">
    <property type="component" value="Unassembled WGS sequence"/>
</dbReference>
<feature type="region of interest" description="Disordered" evidence="3">
    <location>
        <begin position="1"/>
        <end position="113"/>
    </location>
</feature>
<protein>
    <submittedName>
        <fullName evidence="6">S1C family serine protease</fullName>
        <ecNumber evidence="6">3.4.21.-</ecNumber>
    </submittedName>
</protein>
<gene>
    <name evidence="6" type="ORF">ACFSDA_09635</name>
</gene>
<proteinExistence type="predicted"/>
<dbReference type="SUPFAM" id="SSF50494">
    <property type="entry name" value="Trypsin-like serine proteases"/>
    <property type="match status" value="1"/>
</dbReference>
<accession>A0ABW4PWY1</accession>
<keyword evidence="7" id="KW-1185">Reference proteome</keyword>
<dbReference type="PROSITE" id="PS50106">
    <property type="entry name" value="PDZ"/>
    <property type="match status" value="1"/>
</dbReference>
<evidence type="ECO:0000313" key="6">
    <source>
        <dbReference type="EMBL" id="MFD1835333.1"/>
    </source>
</evidence>
<evidence type="ECO:0000256" key="2">
    <source>
        <dbReference type="ARBA" id="ARBA00022801"/>
    </source>
</evidence>
<keyword evidence="4" id="KW-1133">Transmembrane helix</keyword>
<dbReference type="GO" id="GO:0006508">
    <property type="term" value="P:proteolysis"/>
    <property type="evidence" value="ECO:0007669"/>
    <property type="project" value="UniProtKB-KW"/>
</dbReference>
<reference evidence="7" key="1">
    <citation type="journal article" date="2019" name="Int. J. Syst. Evol. Microbiol.">
        <title>The Global Catalogue of Microorganisms (GCM) 10K type strain sequencing project: providing services to taxonomists for standard genome sequencing and annotation.</title>
        <authorList>
            <consortium name="The Broad Institute Genomics Platform"/>
            <consortium name="The Broad Institute Genome Sequencing Center for Infectious Disease"/>
            <person name="Wu L."/>
            <person name="Ma J."/>
        </authorList>
    </citation>
    <scope>NUCLEOTIDE SEQUENCE [LARGE SCALE GENOMIC DNA]</scope>
    <source>
        <strain evidence="7">JCM 11650</strain>
    </source>
</reference>
<dbReference type="PANTHER" id="PTHR43343">
    <property type="entry name" value="PEPTIDASE S12"/>
    <property type="match status" value="1"/>
</dbReference>
<feature type="transmembrane region" description="Helical" evidence="4">
    <location>
        <begin position="136"/>
        <end position="158"/>
    </location>
</feature>
<dbReference type="InterPro" id="IPR036034">
    <property type="entry name" value="PDZ_sf"/>
</dbReference>
<dbReference type="InterPro" id="IPR009003">
    <property type="entry name" value="Peptidase_S1_PA"/>
</dbReference>
<keyword evidence="4" id="KW-0472">Membrane</keyword>
<evidence type="ECO:0000256" key="4">
    <source>
        <dbReference type="SAM" id="Phobius"/>
    </source>
</evidence>
<dbReference type="Gene3D" id="2.30.42.10">
    <property type="match status" value="1"/>
</dbReference>
<comment type="caution">
    <text evidence="6">The sequence shown here is derived from an EMBL/GenBank/DDBJ whole genome shotgun (WGS) entry which is preliminary data.</text>
</comment>
<dbReference type="InterPro" id="IPR051201">
    <property type="entry name" value="Chloro_Bact_Ser_Proteases"/>
</dbReference>
<dbReference type="PANTHER" id="PTHR43343:SF3">
    <property type="entry name" value="PROTEASE DO-LIKE 8, CHLOROPLASTIC"/>
    <property type="match status" value="1"/>
</dbReference>
<keyword evidence="1 6" id="KW-0645">Protease</keyword>
<evidence type="ECO:0000256" key="3">
    <source>
        <dbReference type="SAM" id="MobiDB-lite"/>
    </source>
</evidence>
<dbReference type="RefSeq" id="WP_240811258.1">
    <property type="nucleotide sequence ID" value="NZ_BAAAIS010000002.1"/>
</dbReference>
<name>A0ABW4PWY1_9MICO</name>
<feature type="compositionally biased region" description="Low complexity" evidence="3">
    <location>
        <begin position="167"/>
        <end position="177"/>
    </location>
</feature>